<dbReference type="EMBL" id="PDND01000088">
    <property type="protein sequence ID" value="PGH32601.1"/>
    <property type="molecule type" value="Genomic_DNA"/>
</dbReference>
<name>A0A2B7ZGV2_9EURO</name>
<protein>
    <submittedName>
        <fullName evidence="1">Uncharacterized protein</fullName>
    </submittedName>
</protein>
<dbReference type="Proteomes" id="UP000226031">
    <property type="component" value="Unassembled WGS sequence"/>
</dbReference>
<dbReference type="VEuPathDB" id="FungiDB:EMCG_03001"/>
<proteinExistence type="predicted"/>
<keyword evidence="2" id="KW-1185">Reference proteome</keyword>
<dbReference type="AlphaFoldDB" id="A0A2B7ZGV2"/>
<feature type="non-terminal residue" evidence="1">
    <location>
        <position position="103"/>
    </location>
</feature>
<evidence type="ECO:0000313" key="2">
    <source>
        <dbReference type="Proteomes" id="UP000226031"/>
    </source>
</evidence>
<gene>
    <name evidence="1" type="ORF">GX50_04638</name>
</gene>
<accession>A0A2B7ZGV2</accession>
<reference evidence="1 2" key="1">
    <citation type="submission" date="2017-10" db="EMBL/GenBank/DDBJ databases">
        <title>Comparative genomics in systemic dimorphic fungi from Ajellomycetaceae.</title>
        <authorList>
            <person name="Munoz J.F."/>
            <person name="Mcewen J.G."/>
            <person name="Clay O.K."/>
            <person name="Cuomo C.A."/>
        </authorList>
    </citation>
    <scope>NUCLEOTIDE SEQUENCE [LARGE SCALE GENOMIC DNA]</scope>
    <source>
        <strain evidence="1 2">UAMH4076</strain>
    </source>
</reference>
<evidence type="ECO:0000313" key="1">
    <source>
        <dbReference type="EMBL" id="PGH32601.1"/>
    </source>
</evidence>
<comment type="caution">
    <text evidence="1">The sequence shown here is derived from an EMBL/GenBank/DDBJ whole genome shotgun (WGS) entry which is preliminary data.</text>
</comment>
<sequence length="103" mass="11822">MTSQTTLLPLLRRELAPISSRSWRAGVPKTSYTYSTRAPKTFVTSNRWRIVQQRQFPAQPVRLSQKRNFSSTLQRRFASDSESFDPSRIERESDTVDVCIVGG</sequence>
<organism evidence="1 2">
    <name type="scientific">[Emmonsia] crescens</name>
    <dbReference type="NCBI Taxonomy" id="73230"/>
    <lineage>
        <taxon>Eukaryota</taxon>
        <taxon>Fungi</taxon>
        <taxon>Dikarya</taxon>
        <taxon>Ascomycota</taxon>
        <taxon>Pezizomycotina</taxon>
        <taxon>Eurotiomycetes</taxon>
        <taxon>Eurotiomycetidae</taxon>
        <taxon>Onygenales</taxon>
        <taxon>Ajellomycetaceae</taxon>
        <taxon>Emergomyces</taxon>
    </lineage>
</organism>
<dbReference type="STRING" id="73230.A0A2B7ZGV2"/>